<evidence type="ECO:0000313" key="2">
    <source>
        <dbReference type="EMBL" id="KAK1675078.1"/>
    </source>
</evidence>
<gene>
    <name evidence="2" type="ORF">BDP55DRAFT_168291</name>
</gene>
<feature type="compositionally biased region" description="Basic and acidic residues" evidence="1">
    <location>
        <begin position="51"/>
        <end position="61"/>
    </location>
</feature>
<reference evidence="2" key="1">
    <citation type="submission" date="2021-06" db="EMBL/GenBank/DDBJ databases">
        <title>Comparative genomics, transcriptomics and evolutionary studies reveal genomic signatures of adaptation to plant cell wall in hemibiotrophic fungi.</title>
        <authorList>
            <consortium name="DOE Joint Genome Institute"/>
            <person name="Baroncelli R."/>
            <person name="Diaz J.F."/>
            <person name="Benocci T."/>
            <person name="Peng M."/>
            <person name="Battaglia E."/>
            <person name="Haridas S."/>
            <person name="Andreopoulos W."/>
            <person name="Labutti K."/>
            <person name="Pangilinan J."/>
            <person name="Floch G.L."/>
            <person name="Makela M.R."/>
            <person name="Henrissat B."/>
            <person name="Grigoriev I.V."/>
            <person name="Crouch J.A."/>
            <person name="De Vries R.P."/>
            <person name="Sukno S.A."/>
            <person name="Thon M.R."/>
        </authorList>
    </citation>
    <scope>NUCLEOTIDE SEQUENCE</scope>
    <source>
        <strain evidence="2">CBS 193.32</strain>
    </source>
</reference>
<feature type="compositionally biased region" description="Basic and acidic residues" evidence="1">
    <location>
        <begin position="229"/>
        <end position="238"/>
    </location>
</feature>
<proteinExistence type="predicted"/>
<dbReference type="Proteomes" id="UP001224890">
    <property type="component" value="Unassembled WGS sequence"/>
</dbReference>
<organism evidence="2 3">
    <name type="scientific">Colletotrichum godetiae</name>
    <dbReference type="NCBI Taxonomy" id="1209918"/>
    <lineage>
        <taxon>Eukaryota</taxon>
        <taxon>Fungi</taxon>
        <taxon>Dikarya</taxon>
        <taxon>Ascomycota</taxon>
        <taxon>Pezizomycotina</taxon>
        <taxon>Sordariomycetes</taxon>
        <taxon>Hypocreomycetidae</taxon>
        <taxon>Glomerellales</taxon>
        <taxon>Glomerellaceae</taxon>
        <taxon>Colletotrichum</taxon>
        <taxon>Colletotrichum acutatum species complex</taxon>
    </lineage>
</organism>
<dbReference type="GeneID" id="85450263"/>
<comment type="caution">
    <text evidence="2">The sequence shown here is derived from an EMBL/GenBank/DDBJ whole genome shotgun (WGS) entry which is preliminary data.</text>
</comment>
<dbReference type="EMBL" id="JAHMHR010000023">
    <property type="protein sequence ID" value="KAK1675078.1"/>
    <property type="molecule type" value="Genomic_DNA"/>
</dbReference>
<dbReference type="RefSeq" id="XP_060429081.1">
    <property type="nucleotide sequence ID" value="XM_060565737.1"/>
</dbReference>
<accession>A0AAJ0AJJ9</accession>
<name>A0AAJ0AJJ9_9PEZI</name>
<feature type="region of interest" description="Disordered" evidence="1">
    <location>
        <begin position="215"/>
        <end position="238"/>
    </location>
</feature>
<sequence length="238" mass="26794">MSRALNSPVGRERGRYSCQVPTNGLRPLPASVLQSSPKLPGQAGGSTPVSRRREDVADWKRVKGSKKKAGADPQQCACLILFPCSPRSCRDSPICIWTRPPSSVLLFVFPNPSSQLTHSFSVINQPLAPFFCFFFWTTSELQRPRYYLKAQNPRRRPIDRPPPTDKSPPSRLRVDNFAPVETPNLPTKVQGQACRSLIFRNLALPVTSQRLIFLRQRSNPHAPTRTPPKRTENTPRND</sequence>
<feature type="region of interest" description="Disordered" evidence="1">
    <location>
        <begin position="150"/>
        <end position="184"/>
    </location>
</feature>
<protein>
    <submittedName>
        <fullName evidence="2">Uncharacterized protein</fullName>
    </submittedName>
</protein>
<dbReference type="AlphaFoldDB" id="A0AAJ0AJJ9"/>
<feature type="region of interest" description="Disordered" evidence="1">
    <location>
        <begin position="1"/>
        <end position="66"/>
    </location>
</feature>
<keyword evidence="3" id="KW-1185">Reference proteome</keyword>
<evidence type="ECO:0000256" key="1">
    <source>
        <dbReference type="SAM" id="MobiDB-lite"/>
    </source>
</evidence>
<evidence type="ECO:0000313" key="3">
    <source>
        <dbReference type="Proteomes" id="UP001224890"/>
    </source>
</evidence>